<dbReference type="GO" id="GO:0044874">
    <property type="term" value="P:lipoprotein localization to outer membrane"/>
    <property type="evidence" value="ECO:0007669"/>
    <property type="project" value="TreeGrafter"/>
</dbReference>
<comment type="caution">
    <text evidence="11">The sequence shown here is derived from an EMBL/GenBank/DDBJ whole genome shotgun (WGS) entry which is preliminary data.</text>
</comment>
<dbReference type="GO" id="GO:0098797">
    <property type="term" value="C:plasma membrane protein complex"/>
    <property type="evidence" value="ECO:0007669"/>
    <property type="project" value="TreeGrafter"/>
</dbReference>
<dbReference type="AlphaFoldDB" id="F5RI76"/>
<evidence type="ECO:0000313" key="11">
    <source>
        <dbReference type="EMBL" id="EGK70058.1"/>
    </source>
</evidence>
<keyword evidence="12" id="KW-1185">Reference proteome</keyword>
<evidence type="ECO:0000256" key="6">
    <source>
        <dbReference type="ARBA" id="ARBA00022989"/>
    </source>
</evidence>
<evidence type="ECO:0000259" key="10">
    <source>
        <dbReference type="Pfam" id="PF12704"/>
    </source>
</evidence>
<evidence type="ECO:0000256" key="8">
    <source>
        <dbReference type="SAM" id="Phobius"/>
    </source>
</evidence>
<feature type="domain" description="MacB-like periplasmic core" evidence="10">
    <location>
        <begin position="25"/>
        <end position="240"/>
    </location>
</feature>
<feature type="transmembrane region" description="Helical" evidence="8">
    <location>
        <begin position="316"/>
        <end position="341"/>
    </location>
</feature>
<dbReference type="OrthoDB" id="9808461at2"/>
<dbReference type="InterPro" id="IPR003838">
    <property type="entry name" value="ABC3_permease_C"/>
</dbReference>
<comment type="similarity">
    <text evidence="2">Belongs to the ABC-4 integral membrane protein family. LolC/E subfamily.</text>
</comment>
<dbReference type="InterPro" id="IPR051447">
    <property type="entry name" value="Lipoprotein-release_system"/>
</dbReference>
<evidence type="ECO:0000256" key="7">
    <source>
        <dbReference type="ARBA" id="ARBA00023136"/>
    </source>
</evidence>
<evidence type="ECO:0000259" key="9">
    <source>
        <dbReference type="Pfam" id="PF02687"/>
    </source>
</evidence>
<keyword evidence="6 8" id="KW-1133">Transmembrane helix</keyword>
<evidence type="ECO:0000256" key="1">
    <source>
        <dbReference type="ARBA" id="ARBA00004651"/>
    </source>
</evidence>
<dbReference type="PANTHER" id="PTHR30489:SF0">
    <property type="entry name" value="LIPOPROTEIN-RELEASING SYSTEM TRANSMEMBRANE PROTEIN LOLE"/>
    <property type="match status" value="1"/>
</dbReference>
<feature type="transmembrane region" description="Helical" evidence="8">
    <location>
        <begin position="375"/>
        <end position="397"/>
    </location>
</feature>
<organism evidence="11 12">
    <name type="scientific">Methyloversatilis universalis (strain ATCC BAA-1314 / DSM 25237 / JCM 13912 / CCUG 52030 / FAM5)</name>
    <dbReference type="NCBI Taxonomy" id="1000565"/>
    <lineage>
        <taxon>Bacteria</taxon>
        <taxon>Pseudomonadati</taxon>
        <taxon>Pseudomonadota</taxon>
        <taxon>Betaproteobacteria</taxon>
        <taxon>Nitrosomonadales</taxon>
        <taxon>Sterolibacteriaceae</taxon>
        <taxon>Methyloversatilis</taxon>
    </lineage>
</organism>
<keyword evidence="4" id="KW-1003">Cell membrane</keyword>
<gene>
    <name evidence="11" type="ORF">METUNv1_04026</name>
</gene>
<dbReference type="Proteomes" id="UP000005019">
    <property type="component" value="Unassembled WGS sequence"/>
</dbReference>
<dbReference type="GO" id="GO:0042953">
    <property type="term" value="P:lipoprotein transport"/>
    <property type="evidence" value="ECO:0007669"/>
    <property type="project" value="InterPro"/>
</dbReference>
<dbReference type="STRING" id="1000565.METUNv1_04026"/>
<keyword evidence="7 8" id="KW-0472">Membrane</keyword>
<feature type="transmembrane region" description="Helical" evidence="8">
    <location>
        <begin position="271"/>
        <end position="295"/>
    </location>
</feature>
<comment type="subcellular location">
    <subcellularLocation>
        <location evidence="1">Cell membrane</location>
        <topology evidence="1">Multi-pass membrane protein</topology>
    </subcellularLocation>
</comment>
<dbReference type="EMBL" id="AFHG01000059">
    <property type="protein sequence ID" value="EGK70058.1"/>
    <property type="molecule type" value="Genomic_DNA"/>
</dbReference>
<dbReference type="eggNOG" id="COG4591">
    <property type="taxonomic scope" value="Bacteria"/>
</dbReference>
<dbReference type="RefSeq" id="WP_008064877.1">
    <property type="nucleotide sequence ID" value="NZ_AFHG01000059.1"/>
</dbReference>
<keyword evidence="5 8" id="KW-0812">Transmembrane</keyword>
<feature type="domain" description="ABC3 transporter permease C-terminal" evidence="9">
    <location>
        <begin position="274"/>
        <end position="407"/>
    </location>
</feature>
<reference evidence="11 12" key="1">
    <citation type="journal article" date="2011" name="J. Bacteriol.">
        <title>Genome sequence of Methyloversatilis universalis FAM5T, a methylotrophic representative of the order Rhodocyclales.</title>
        <authorList>
            <person name="Kittichotirat W."/>
            <person name="Good N.M."/>
            <person name="Hall R."/>
            <person name="Bringel F."/>
            <person name="Lajus A."/>
            <person name="Medigue C."/>
            <person name="Smalley N.E."/>
            <person name="Beck D."/>
            <person name="Bumgarner R."/>
            <person name="Vuilleumier S."/>
            <person name="Kalyuzhnaya M.G."/>
        </authorList>
    </citation>
    <scope>NUCLEOTIDE SEQUENCE [LARGE SCALE GENOMIC DNA]</scope>
    <source>
        <strain evidence="12">ATCC BAA-1314 / JCM 13912 / FAM5</strain>
    </source>
</reference>
<keyword evidence="3" id="KW-0813">Transport</keyword>
<evidence type="ECO:0000256" key="5">
    <source>
        <dbReference type="ARBA" id="ARBA00022692"/>
    </source>
</evidence>
<dbReference type="InterPro" id="IPR025857">
    <property type="entry name" value="MacB_PCD"/>
</dbReference>
<sequence length="414" mass="44664">MNYEILLGLRYVRAKRRNGFISFISLISTLGLALGVAALITVLSVMNGFQKELRTRILGVASHIQVTGYDNELGDWQQVADAALKNPDVKAAAPYISEQAMLSFDQTVRGAMVRGVLPAAEDGVAAFSQHMRAGRLADLQPGGFNIVLGIELARALQVRVGDKVTLIAPQGLVTPAAVLPRLKQFTVVGVFEAGHFEYDASLALIHMQDAQALYRMEDRVSGVRLKVADLFEAPRVARALHEQFAGQELLVGDWTRQHANFFRAIAIEKNMMFIILSLIVAVAAFNIVSMLIMVVTDKQADIAILRTLGASPASMMAVFVVQGALIGGFGLLLGVAGGVLLAGNLDVVVPAIEKIAGVSLWSSEVYFIPELPSEILWSDVITVTVIGGVLTLAATLYPSWRASRVQPAEALRYE</sequence>
<dbReference type="Pfam" id="PF12704">
    <property type="entry name" value="MacB_PCD"/>
    <property type="match status" value="1"/>
</dbReference>
<accession>F5RI76</accession>
<evidence type="ECO:0000313" key="12">
    <source>
        <dbReference type="Proteomes" id="UP000005019"/>
    </source>
</evidence>
<evidence type="ECO:0000256" key="4">
    <source>
        <dbReference type="ARBA" id="ARBA00022475"/>
    </source>
</evidence>
<dbReference type="PANTHER" id="PTHR30489">
    <property type="entry name" value="LIPOPROTEIN-RELEASING SYSTEM TRANSMEMBRANE PROTEIN LOLE"/>
    <property type="match status" value="1"/>
</dbReference>
<keyword evidence="11" id="KW-0449">Lipoprotein</keyword>
<proteinExistence type="inferred from homology"/>
<dbReference type="NCBIfam" id="TIGR02212">
    <property type="entry name" value="lolCE"/>
    <property type="match status" value="1"/>
</dbReference>
<evidence type="ECO:0000256" key="3">
    <source>
        <dbReference type="ARBA" id="ARBA00022448"/>
    </source>
</evidence>
<name>F5RI76_METUF</name>
<feature type="transmembrane region" description="Helical" evidence="8">
    <location>
        <begin position="20"/>
        <end position="46"/>
    </location>
</feature>
<evidence type="ECO:0000256" key="2">
    <source>
        <dbReference type="ARBA" id="ARBA00005236"/>
    </source>
</evidence>
<dbReference type="Pfam" id="PF02687">
    <property type="entry name" value="FtsX"/>
    <property type="match status" value="1"/>
</dbReference>
<protein>
    <submittedName>
        <fullName evidence="11">Lipoprotein-releasing system transmembrane protein LolC</fullName>
    </submittedName>
</protein>
<dbReference type="InterPro" id="IPR011925">
    <property type="entry name" value="LolCE_TM"/>
</dbReference>